<comment type="caution">
    <text evidence="1">The sequence shown here is derived from an EMBL/GenBank/DDBJ whole genome shotgun (WGS) entry which is preliminary data.</text>
</comment>
<dbReference type="EMBL" id="JARYMX010000007">
    <property type="protein sequence ID" value="KAJ9541026.1"/>
    <property type="molecule type" value="Genomic_DNA"/>
</dbReference>
<organism evidence="1 2">
    <name type="scientific">Centaurea solstitialis</name>
    <name type="common">yellow star-thistle</name>
    <dbReference type="NCBI Taxonomy" id="347529"/>
    <lineage>
        <taxon>Eukaryota</taxon>
        <taxon>Viridiplantae</taxon>
        <taxon>Streptophyta</taxon>
        <taxon>Embryophyta</taxon>
        <taxon>Tracheophyta</taxon>
        <taxon>Spermatophyta</taxon>
        <taxon>Magnoliopsida</taxon>
        <taxon>eudicotyledons</taxon>
        <taxon>Gunneridae</taxon>
        <taxon>Pentapetalae</taxon>
        <taxon>asterids</taxon>
        <taxon>campanulids</taxon>
        <taxon>Asterales</taxon>
        <taxon>Asteraceae</taxon>
        <taxon>Carduoideae</taxon>
        <taxon>Cardueae</taxon>
        <taxon>Centaureinae</taxon>
        <taxon>Centaurea</taxon>
    </lineage>
</organism>
<proteinExistence type="predicted"/>
<dbReference type="Proteomes" id="UP001172457">
    <property type="component" value="Chromosome 7"/>
</dbReference>
<name>A0AA38WAC1_9ASTR</name>
<reference evidence="1" key="1">
    <citation type="submission" date="2023-03" db="EMBL/GenBank/DDBJ databases">
        <title>Chromosome-scale reference genome and RAD-based genetic map of yellow starthistle (Centaurea solstitialis) reveal putative structural variation and QTLs associated with invader traits.</title>
        <authorList>
            <person name="Reatini B."/>
            <person name="Cang F.A."/>
            <person name="Jiang Q."/>
            <person name="Mckibben M.T.W."/>
            <person name="Barker M.S."/>
            <person name="Rieseberg L.H."/>
            <person name="Dlugosch K.M."/>
        </authorList>
    </citation>
    <scope>NUCLEOTIDE SEQUENCE</scope>
    <source>
        <strain evidence="1">CAN-66</strain>
        <tissue evidence="1">Leaf</tissue>
    </source>
</reference>
<sequence length="83" mass="9652">MRPWVNMCLTLFSNSKRRGNMMHIPLTLMSYMKYVINSLFELPLEIKHRNVDVNTISRYMVPSATNPLYKSLGLYDITSPQGI</sequence>
<evidence type="ECO:0000313" key="2">
    <source>
        <dbReference type="Proteomes" id="UP001172457"/>
    </source>
</evidence>
<keyword evidence="2" id="KW-1185">Reference proteome</keyword>
<dbReference type="AlphaFoldDB" id="A0AA38WAC1"/>
<accession>A0AA38WAC1</accession>
<evidence type="ECO:0000313" key="1">
    <source>
        <dbReference type="EMBL" id="KAJ9541026.1"/>
    </source>
</evidence>
<protein>
    <submittedName>
        <fullName evidence="1">Uncharacterized protein</fullName>
    </submittedName>
</protein>
<gene>
    <name evidence="1" type="ORF">OSB04_027532</name>
</gene>